<dbReference type="SUPFAM" id="SSF52821">
    <property type="entry name" value="Rhodanese/Cell cycle control phosphatase"/>
    <property type="match status" value="1"/>
</dbReference>
<proteinExistence type="predicted"/>
<evidence type="ECO:0000259" key="1">
    <source>
        <dbReference type="PROSITE" id="PS50206"/>
    </source>
</evidence>
<dbReference type="EMBL" id="JACHMO010000001">
    <property type="protein sequence ID" value="MBB5807876.1"/>
    <property type="molecule type" value="Genomic_DNA"/>
</dbReference>
<dbReference type="Gene3D" id="3.40.250.10">
    <property type="entry name" value="Rhodanese-like domain"/>
    <property type="match status" value="1"/>
</dbReference>
<keyword evidence="3" id="KW-1185">Reference proteome</keyword>
<organism evidence="2 3">
    <name type="scientific">Saccharothrix ecbatanensis</name>
    <dbReference type="NCBI Taxonomy" id="1105145"/>
    <lineage>
        <taxon>Bacteria</taxon>
        <taxon>Bacillati</taxon>
        <taxon>Actinomycetota</taxon>
        <taxon>Actinomycetes</taxon>
        <taxon>Pseudonocardiales</taxon>
        <taxon>Pseudonocardiaceae</taxon>
        <taxon>Saccharothrix</taxon>
    </lineage>
</organism>
<dbReference type="SMART" id="SM00450">
    <property type="entry name" value="RHOD"/>
    <property type="match status" value="1"/>
</dbReference>
<dbReference type="PANTHER" id="PTHR43031">
    <property type="entry name" value="FAD-DEPENDENT OXIDOREDUCTASE"/>
    <property type="match status" value="1"/>
</dbReference>
<evidence type="ECO:0000313" key="3">
    <source>
        <dbReference type="Proteomes" id="UP000552097"/>
    </source>
</evidence>
<protein>
    <submittedName>
        <fullName evidence="2">Rhodanese-related sulfurtransferase</fullName>
    </submittedName>
</protein>
<accession>A0A7W9HTI3</accession>
<dbReference type="InterPro" id="IPR001763">
    <property type="entry name" value="Rhodanese-like_dom"/>
</dbReference>
<dbReference type="PANTHER" id="PTHR43031:SF1">
    <property type="entry name" value="PYRIDINE NUCLEOTIDE-DISULPHIDE OXIDOREDUCTASE"/>
    <property type="match status" value="1"/>
</dbReference>
<evidence type="ECO:0000313" key="2">
    <source>
        <dbReference type="EMBL" id="MBB5807876.1"/>
    </source>
</evidence>
<comment type="caution">
    <text evidence="2">The sequence shown here is derived from an EMBL/GenBank/DDBJ whole genome shotgun (WGS) entry which is preliminary data.</text>
</comment>
<dbReference type="PROSITE" id="PS00380">
    <property type="entry name" value="RHODANESE_1"/>
    <property type="match status" value="1"/>
</dbReference>
<dbReference type="RefSeq" id="WP_184927864.1">
    <property type="nucleotide sequence ID" value="NZ_JACHMO010000001.1"/>
</dbReference>
<dbReference type="InterPro" id="IPR050229">
    <property type="entry name" value="GlpE_sulfurtransferase"/>
</dbReference>
<dbReference type="InterPro" id="IPR036873">
    <property type="entry name" value="Rhodanese-like_dom_sf"/>
</dbReference>
<keyword evidence="2" id="KW-0808">Transferase</keyword>
<name>A0A7W9HTI3_9PSEU</name>
<dbReference type="PROSITE" id="PS50206">
    <property type="entry name" value="RHODANESE_3"/>
    <property type="match status" value="1"/>
</dbReference>
<dbReference type="Proteomes" id="UP000552097">
    <property type="component" value="Unassembled WGS sequence"/>
</dbReference>
<gene>
    <name evidence="2" type="ORF">F4560_007644</name>
</gene>
<sequence>MTNTLRFPAADPAAAAAFFAAELSFEADPDDVVRDLKAGDTRGFQLVETRSAEAFARAHLPGAINLPHWEMDETTTADWDRDLVYVCYCESFQCNAATKGALKLATLGFKVKRLAGGITAWQAAGYPVDGAEVGGAEMGGAEVGGAEVGGTALQGISCEC</sequence>
<dbReference type="AlphaFoldDB" id="A0A7W9HTI3"/>
<dbReference type="InterPro" id="IPR001307">
    <property type="entry name" value="Thiosulphate_STrfase_CS"/>
</dbReference>
<dbReference type="Pfam" id="PF00581">
    <property type="entry name" value="Rhodanese"/>
    <property type="match status" value="1"/>
</dbReference>
<dbReference type="GO" id="GO:0004792">
    <property type="term" value="F:thiosulfate-cyanide sulfurtransferase activity"/>
    <property type="evidence" value="ECO:0007669"/>
    <property type="project" value="InterPro"/>
</dbReference>
<reference evidence="2 3" key="1">
    <citation type="submission" date="2020-08" db="EMBL/GenBank/DDBJ databases">
        <title>Sequencing the genomes of 1000 actinobacteria strains.</title>
        <authorList>
            <person name="Klenk H.-P."/>
        </authorList>
    </citation>
    <scope>NUCLEOTIDE SEQUENCE [LARGE SCALE GENOMIC DNA]</scope>
    <source>
        <strain evidence="2 3">DSM 45486</strain>
    </source>
</reference>
<feature type="domain" description="Rhodanese" evidence="1">
    <location>
        <begin position="40"/>
        <end position="130"/>
    </location>
</feature>